<evidence type="ECO:0000256" key="7">
    <source>
        <dbReference type="PROSITE-ProRule" id="PRU00042"/>
    </source>
</evidence>
<keyword evidence="3" id="KW-0677">Repeat</keyword>
<dbReference type="SUPFAM" id="SSF57667">
    <property type="entry name" value="beta-beta-alpha zinc fingers"/>
    <property type="match status" value="5"/>
</dbReference>
<keyword evidence="5" id="KW-0862">Zinc</keyword>
<dbReference type="FunFam" id="3.30.160.60:FF:000072">
    <property type="entry name" value="zinc finger protein 143 isoform X1"/>
    <property type="match status" value="2"/>
</dbReference>
<dbReference type="InterPro" id="IPR050527">
    <property type="entry name" value="Snail/Krueppel_Znf"/>
</dbReference>
<evidence type="ECO:0000256" key="3">
    <source>
        <dbReference type="ARBA" id="ARBA00022737"/>
    </source>
</evidence>
<dbReference type="PROSITE" id="PS50157">
    <property type="entry name" value="ZINC_FINGER_C2H2_2"/>
    <property type="match status" value="7"/>
</dbReference>
<feature type="domain" description="C2H2-type" evidence="9">
    <location>
        <begin position="562"/>
        <end position="591"/>
    </location>
</feature>
<keyword evidence="6" id="KW-0539">Nucleus</keyword>
<gene>
    <name evidence="10" type="ORF">T265_08332</name>
</gene>
<dbReference type="KEGG" id="ovi:T265_08332"/>
<keyword evidence="11" id="KW-1185">Reference proteome</keyword>
<evidence type="ECO:0000256" key="6">
    <source>
        <dbReference type="ARBA" id="ARBA00023242"/>
    </source>
</evidence>
<comment type="subcellular location">
    <subcellularLocation>
        <location evidence="1">Nucleus</location>
    </subcellularLocation>
</comment>
<dbReference type="STRING" id="6198.A0A074Z9W8"/>
<evidence type="ECO:0000259" key="9">
    <source>
        <dbReference type="PROSITE" id="PS50157"/>
    </source>
</evidence>
<dbReference type="SMART" id="SM00355">
    <property type="entry name" value="ZnF_C2H2"/>
    <property type="match status" value="8"/>
</dbReference>
<accession>A0A074Z9W8</accession>
<dbReference type="GO" id="GO:0000978">
    <property type="term" value="F:RNA polymerase II cis-regulatory region sequence-specific DNA binding"/>
    <property type="evidence" value="ECO:0007669"/>
    <property type="project" value="TreeGrafter"/>
</dbReference>
<dbReference type="GO" id="GO:0008270">
    <property type="term" value="F:zinc ion binding"/>
    <property type="evidence" value="ECO:0007669"/>
    <property type="project" value="UniProtKB-KW"/>
</dbReference>
<dbReference type="PROSITE" id="PS00028">
    <property type="entry name" value="ZINC_FINGER_C2H2_1"/>
    <property type="match status" value="8"/>
</dbReference>
<feature type="region of interest" description="Disordered" evidence="8">
    <location>
        <begin position="412"/>
        <end position="431"/>
    </location>
</feature>
<keyword evidence="4 7" id="KW-0863">Zinc-finger</keyword>
<dbReference type="Gene3D" id="3.30.160.60">
    <property type="entry name" value="Classic Zinc Finger"/>
    <property type="match status" value="7"/>
</dbReference>
<dbReference type="FunFam" id="3.30.160.60:FF:000100">
    <property type="entry name" value="Zinc finger 45-like"/>
    <property type="match status" value="1"/>
</dbReference>
<feature type="domain" description="C2H2-type" evidence="9">
    <location>
        <begin position="496"/>
        <end position="525"/>
    </location>
</feature>
<evidence type="ECO:0000313" key="10">
    <source>
        <dbReference type="EMBL" id="KER23913.1"/>
    </source>
</evidence>
<proteinExistence type="predicted"/>
<dbReference type="CTD" id="20322511"/>
<dbReference type="EMBL" id="KL596830">
    <property type="protein sequence ID" value="KER23913.1"/>
    <property type="molecule type" value="Genomic_DNA"/>
</dbReference>
<feature type="domain" description="C2H2-type" evidence="9">
    <location>
        <begin position="715"/>
        <end position="744"/>
    </location>
</feature>
<evidence type="ECO:0000256" key="5">
    <source>
        <dbReference type="ARBA" id="ARBA00022833"/>
    </source>
</evidence>
<evidence type="ECO:0000256" key="8">
    <source>
        <dbReference type="SAM" id="MobiDB-lite"/>
    </source>
</evidence>
<dbReference type="GO" id="GO:0005634">
    <property type="term" value="C:nucleus"/>
    <property type="evidence" value="ECO:0007669"/>
    <property type="project" value="UniProtKB-SubCell"/>
</dbReference>
<dbReference type="InterPro" id="IPR036236">
    <property type="entry name" value="Znf_C2H2_sf"/>
</dbReference>
<protein>
    <recommendedName>
        <fullName evidence="9">C2H2-type domain-containing protein</fullName>
    </recommendedName>
</protein>
<sequence>MLQRPSLLPASMRATCRTATAPKQADPVPVPVTEPDSNFASFCEDEEIIIVEPTDPDEDRLKRCQLTVTENVSESRLPMQHQMENEPVHTDNSRLVTSSSLPVTTTPVIQLTGQVNPGTAGYVTLNDALQTLLPCISRPAPLPAVSLQPVLTAKFGSTSNLVNPCVISNPIATLLLQSPQTAPVTTSTNTPAMNVSSSINAAFEETTKLAQSIAPLNPLVAAILVNCATVNMISQLAGSISTPIYNTSAYSAASTMQTGSALNALLPTLLSNFTLPTSMFATPTDSNQRISNGYASTVSTTPSIPQCQPTVLDNATTQQVSTDQISCVTSSATTSPSNPNNSFTKTASRVKRFKCPEPNCGAAFYSRFNQTEHIRTHTGERPFTCPNPDCTAAFKRNRDLREHWHLHLQDSTATLSNSSHPIKIDDDEEESEVIRPIDEHIPKQSSPSVSLEKNNSTDLLNSLHMSSQSDSANESGDLENRVDWGLAIPDPDPERYHCTYPGCDKSYARRHRLNQHLSTHTGSGPIRCDQPNCHVRYFSEEDLQRHKLVHMYANDKLPRRRHACPYPNCDKAYSKLNKLKEHLRSHTGERPYVCREPGCGAAFIRLYGVRRHELTHVFGRRRVRRLTRFPTTLAHVLRTAGYAPMPNGLNGSVPENQSSMLSKPLNSSETKPDCNIDTQATQPRLLPAIAPKNPAIISQRPMSPITGPPGIRKPHVCPFKDCGKAFPKMNKLREHICRHTGERPFVCDKCQASFVRMYDLRRHSNIHLRGAEPRNSHRNLAPRLLETGENSIVSLTADHEQTKLEVPPDPLTS</sequence>
<evidence type="ECO:0000313" key="11">
    <source>
        <dbReference type="Proteomes" id="UP000054324"/>
    </source>
</evidence>
<keyword evidence="2" id="KW-0479">Metal-binding</keyword>
<evidence type="ECO:0000256" key="2">
    <source>
        <dbReference type="ARBA" id="ARBA00022723"/>
    </source>
</evidence>
<feature type="domain" description="C2H2-type" evidence="9">
    <location>
        <begin position="383"/>
        <end position="412"/>
    </location>
</feature>
<evidence type="ECO:0000256" key="4">
    <source>
        <dbReference type="ARBA" id="ARBA00022771"/>
    </source>
</evidence>
<name>A0A074Z9W8_OPIVI</name>
<dbReference type="AlphaFoldDB" id="A0A074Z9W8"/>
<dbReference type="Pfam" id="PF00096">
    <property type="entry name" value="zf-C2H2"/>
    <property type="match status" value="2"/>
</dbReference>
<feature type="domain" description="C2H2-type" evidence="9">
    <location>
        <begin position="353"/>
        <end position="382"/>
    </location>
</feature>
<dbReference type="OrthoDB" id="9411774at2759"/>
<dbReference type="PANTHER" id="PTHR24388:SF54">
    <property type="entry name" value="PROTEIN ESCARGOT"/>
    <property type="match status" value="1"/>
</dbReference>
<dbReference type="PANTHER" id="PTHR24388">
    <property type="entry name" value="ZINC FINGER PROTEIN"/>
    <property type="match status" value="1"/>
</dbReference>
<dbReference type="GO" id="GO:0000981">
    <property type="term" value="F:DNA-binding transcription factor activity, RNA polymerase II-specific"/>
    <property type="evidence" value="ECO:0007669"/>
    <property type="project" value="TreeGrafter"/>
</dbReference>
<organism evidence="10 11">
    <name type="scientific">Opisthorchis viverrini</name>
    <name type="common">Southeast Asian liver fluke</name>
    <dbReference type="NCBI Taxonomy" id="6198"/>
    <lineage>
        <taxon>Eukaryota</taxon>
        <taxon>Metazoa</taxon>
        <taxon>Spiralia</taxon>
        <taxon>Lophotrochozoa</taxon>
        <taxon>Platyhelminthes</taxon>
        <taxon>Trematoda</taxon>
        <taxon>Digenea</taxon>
        <taxon>Opisthorchiida</taxon>
        <taxon>Opisthorchiata</taxon>
        <taxon>Opisthorchiidae</taxon>
        <taxon>Opisthorchis</taxon>
    </lineage>
</organism>
<dbReference type="RefSeq" id="XP_009172362.1">
    <property type="nucleotide sequence ID" value="XM_009174098.1"/>
</dbReference>
<dbReference type="InterPro" id="IPR013087">
    <property type="entry name" value="Znf_C2H2_type"/>
</dbReference>
<dbReference type="Proteomes" id="UP000054324">
    <property type="component" value="Unassembled WGS sequence"/>
</dbReference>
<reference evidence="10 11" key="1">
    <citation type="submission" date="2013-11" db="EMBL/GenBank/DDBJ databases">
        <title>Opisthorchis viverrini - life in the bile duct.</title>
        <authorList>
            <person name="Young N.D."/>
            <person name="Nagarajan N."/>
            <person name="Lin S.J."/>
            <person name="Korhonen P.K."/>
            <person name="Jex A.R."/>
            <person name="Hall R.S."/>
            <person name="Safavi-Hemami H."/>
            <person name="Kaewkong W."/>
            <person name="Bertrand D."/>
            <person name="Gao S."/>
            <person name="Seet Q."/>
            <person name="Wongkham S."/>
            <person name="Teh B.T."/>
            <person name="Wongkham C."/>
            <person name="Intapan P.M."/>
            <person name="Maleewong W."/>
            <person name="Yang X."/>
            <person name="Hu M."/>
            <person name="Wang Z."/>
            <person name="Hofmann A."/>
            <person name="Sternberg P.W."/>
            <person name="Tan P."/>
            <person name="Wang J."/>
            <person name="Gasser R.B."/>
        </authorList>
    </citation>
    <scope>NUCLEOTIDE SEQUENCE [LARGE SCALE GENOMIC DNA]</scope>
</reference>
<evidence type="ECO:0000256" key="1">
    <source>
        <dbReference type="ARBA" id="ARBA00004123"/>
    </source>
</evidence>
<feature type="domain" description="C2H2-type" evidence="9">
    <location>
        <begin position="745"/>
        <end position="767"/>
    </location>
</feature>
<feature type="domain" description="C2H2-type" evidence="9">
    <location>
        <begin position="592"/>
        <end position="621"/>
    </location>
</feature>
<dbReference type="GeneID" id="20322511"/>